<reference evidence="1" key="1">
    <citation type="submission" date="2022-11" db="EMBL/GenBank/DDBJ databases">
        <title>Genome Sequence of Boeremia exigua.</title>
        <authorList>
            <person name="Buettner E."/>
        </authorList>
    </citation>
    <scope>NUCLEOTIDE SEQUENCE</scope>
    <source>
        <strain evidence="1">CU02</strain>
    </source>
</reference>
<evidence type="ECO:0000313" key="2">
    <source>
        <dbReference type="Proteomes" id="UP001153331"/>
    </source>
</evidence>
<name>A0ACC2IH48_9PLEO</name>
<comment type="caution">
    <text evidence="1">The sequence shown here is derived from an EMBL/GenBank/DDBJ whole genome shotgun (WGS) entry which is preliminary data.</text>
</comment>
<evidence type="ECO:0000313" key="1">
    <source>
        <dbReference type="EMBL" id="KAJ8114490.1"/>
    </source>
</evidence>
<protein>
    <submittedName>
        <fullName evidence="1">Uncharacterized protein</fullName>
    </submittedName>
</protein>
<dbReference type="EMBL" id="JAPHNI010000191">
    <property type="protein sequence ID" value="KAJ8114490.1"/>
    <property type="molecule type" value="Genomic_DNA"/>
</dbReference>
<proteinExistence type="predicted"/>
<gene>
    <name evidence="1" type="ORF">OPT61_g3653</name>
</gene>
<keyword evidence="2" id="KW-1185">Reference proteome</keyword>
<accession>A0ACC2IH48</accession>
<organism evidence="1 2">
    <name type="scientific">Boeremia exigua</name>
    <dbReference type="NCBI Taxonomy" id="749465"/>
    <lineage>
        <taxon>Eukaryota</taxon>
        <taxon>Fungi</taxon>
        <taxon>Dikarya</taxon>
        <taxon>Ascomycota</taxon>
        <taxon>Pezizomycotina</taxon>
        <taxon>Dothideomycetes</taxon>
        <taxon>Pleosporomycetidae</taxon>
        <taxon>Pleosporales</taxon>
        <taxon>Pleosporineae</taxon>
        <taxon>Didymellaceae</taxon>
        <taxon>Boeremia</taxon>
    </lineage>
</organism>
<sequence>MTSFSTSDGLKPAEAHLTLWAATTTQLTRQALIDLVHRDKHSPSTALGELIPLSSQEGSKEQHGSSFGGRHRPSTASRRRHPSMPHTNSTSATPTLLLVAQHTCTAAYPEHQST</sequence>
<dbReference type="Proteomes" id="UP001153331">
    <property type="component" value="Unassembled WGS sequence"/>
</dbReference>